<reference evidence="3 4" key="1">
    <citation type="submission" date="2015-06" db="EMBL/GenBank/DDBJ databases">
        <title>Comparative genome analysis of nirS-carrying Bradyrhizobium sp. strains.</title>
        <authorList>
            <person name="Ishii S."/>
            <person name="Jang J."/>
            <person name="Nishizawa T."/>
            <person name="Senoo K."/>
        </authorList>
    </citation>
    <scope>NUCLEOTIDE SEQUENCE [LARGE SCALE GENOMIC DNA]</scope>
    <source>
        <strain evidence="3 4">TSA1</strain>
    </source>
</reference>
<evidence type="ECO:0000256" key="1">
    <source>
        <dbReference type="SAM" id="SignalP"/>
    </source>
</evidence>
<evidence type="ECO:0000259" key="2">
    <source>
        <dbReference type="Pfam" id="PF13115"/>
    </source>
</evidence>
<dbReference type="RefSeq" id="WP_100177682.1">
    <property type="nucleotide sequence ID" value="NZ_LFJC01000003.1"/>
</dbReference>
<name>A0A2M6UD49_9BRAD</name>
<organism evidence="3 4">
    <name type="scientific">Bradyrhizobium nitroreducens</name>
    <dbReference type="NCBI Taxonomy" id="709803"/>
    <lineage>
        <taxon>Bacteria</taxon>
        <taxon>Pseudomonadati</taxon>
        <taxon>Pseudomonadota</taxon>
        <taxon>Alphaproteobacteria</taxon>
        <taxon>Hyphomicrobiales</taxon>
        <taxon>Nitrobacteraceae</taxon>
        <taxon>Bradyrhizobium</taxon>
    </lineage>
</organism>
<dbReference type="AlphaFoldDB" id="A0A2M6UD49"/>
<feature type="domain" description="YtkA-like" evidence="2">
    <location>
        <begin position="24"/>
        <end position="109"/>
    </location>
</feature>
<feature type="chain" id="PRO_5014734012" evidence="1">
    <location>
        <begin position="24"/>
        <end position="130"/>
    </location>
</feature>
<feature type="signal peptide" evidence="1">
    <location>
        <begin position="1"/>
        <end position="23"/>
    </location>
</feature>
<evidence type="ECO:0000313" key="4">
    <source>
        <dbReference type="Proteomes" id="UP000228930"/>
    </source>
</evidence>
<dbReference type="EMBL" id="LFJC01000003">
    <property type="protein sequence ID" value="PIT02495.1"/>
    <property type="molecule type" value="Genomic_DNA"/>
</dbReference>
<sequence length="130" mass="13513">MLAKFSTAALAATLSLAVSAAMAGAGDYAFEPVTAQMKKGDDVTLSVRLTNKQTGKPVADAVIFKTRVDMAPDGMAEMESAVAPLPSQEPGVYAFRTDLPMAGRYQVTLSAKVQGEAETVTGKVIVTATK</sequence>
<evidence type="ECO:0000313" key="3">
    <source>
        <dbReference type="EMBL" id="PIT02495.1"/>
    </source>
</evidence>
<gene>
    <name evidence="3" type="ORF">TSA1_18355</name>
</gene>
<dbReference type="Pfam" id="PF13115">
    <property type="entry name" value="YtkA"/>
    <property type="match status" value="1"/>
</dbReference>
<comment type="caution">
    <text evidence="3">The sequence shown here is derived from an EMBL/GenBank/DDBJ whole genome shotgun (WGS) entry which is preliminary data.</text>
</comment>
<protein>
    <submittedName>
        <fullName evidence="3">Conserved exported protein implied in the cusBA heavy metal efflux RND system</fullName>
    </submittedName>
</protein>
<keyword evidence="4" id="KW-1185">Reference proteome</keyword>
<dbReference type="Proteomes" id="UP000228930">
    <property type="component" value="Unassembled WGS sequence"/>
</dbReference>
<keyword evidence="1" id="KW-0732">Signal</keyword>
<proteinExistence type="predicted"/>
<accession>A0A2M6UD49</accession>
<dbReference type="InterPro" id="IPR032693">
    <property type="entry name" value="YtkA-like_dom"/>
</dbReference>